<reference evidence="1 2" key="1">
    <citation type="submission" date="2019-07" db="EMBL/GenBank/DDBJ databases">
        <title>Complete genome of Crassaminicella thermophila SY095.</title>
        <authorList>
            <person name="Li X."/>
        </authorList>
    </citation>
    <scope>NUCLEOTIDE SEQUENCE [LARGE SCALE GENOMIC DNA]</scope>
    <source>
        <strain evidence="1 2">SY095</strain>
    </source>
</reference>
<dbReference type="RefSeq" id="WP_148809890.1">
    <property type="nucleotide sequence ID" value="NZ_CP042243.1"/>
</dbReference>
<organism evidence="1 2">
    <name type="scientific">Crassaminicella thermophila</name>
    <dbReference type="NCBI Taxonomy" id="2599308"/>
    <lineage>
        <taxon>Bacteria</taxon>
        <taxon>Bacillati</taxon>
        <taxon>Bacillota</taxon>
        <taxon>Clostridia</taxon>
        <taxon>Eubacteriales</taxon>
        <taxon>Clostridiaceae</taxon>
        <taxon>Crassaminicella</taxon>
    </lineage>
</organism>
<dbReference type="AlphaFoldDB" id="A0A5C0SDY5"/>
<dbReference type="OrthoDB" id="2589967at2"/>
<protein>
    <submittedName>
        <fullName evidence="1">Uncharacterized protein</fullName>
    </submittedName>
</protein>
<proteinExistence type="predicted"/>
<sequence length="200" mass="23272">MNELKIKQKAKEIQKNLGGRIFVFPINENDPYSKYAMVIDVGQQNFMPFKEELDISEAASCVFIGLDMLNKSGVKATYDEDVRFISYDAQINAPSVVMKRLKKGLHFKTVDRVKNEEDEVYFTPIGVLKYTYLILKDEKNVKADDFITKYCRLLAQRKFGGSVRKIKNKLMKMTKDDAMEFLEETYKKYVTDQDIINLMN</sequence>
<evidence type="ECO:0000313" key="2">
    <source>
        <dbReference type="Proteomes" id="UP000324646"/>
    </source>
</evidence>
<evidence type="ECO:0000313" key="1">
    <source>
        <dbReference type="EMBL" id="QEK12753.1"/>
    </source>
</evidence>
<accession>A0A5C0SDY5</accession>
<gene>
    <name evidence="1" type="ORF">FQB35_10660</name>
</gene>
<keyword evidence="2" id="KW-1185">Reference proteome</keyword>
<name>A0A5C0SDY5_CRATE</name>
<dbReference type="Proteomes" id="UP000324646">
    <property type="component" value="Chromosome"/>
</dbReference>
<dbReference type="KEGG" id="crs:FQB35_10660"/>
<dbReference type="EMBL" id="CP042243">
    <property type="protein sequence ID" value="QEK12753.1"/>
    <property type="molecule type" value="Genomic_DNA"/>
</dbReference>